<evidence type="ECO:0000256" key="5">
    <source>
        <dbReference type="ARBA" id="ARBA00022801"/>
    </source>
</evidence>
<proteinExistence type="inferred from homology"/>
<keyword evidence="10" id="KW-1133">Transmembrane helix</keyword>
<evidence type="ECO:0000256" key="2">
    <source>
        <dbReference type="ARBA" id="ARBA00005992"/>
    </source>
</evidence>
<sequence length="534" mass="61683">MSYEYYRLFKLADKYKGCVKLESNSNLKANLFYLDNGYYLSKNDPLFWKKLLQRQADNGEAMFHVGMDAELEAKKYLEKFYTTRVDKYLILYRKAVTRSFNLVKHSFNKGFVPARLEALRIEREMKLTEKTIIEITKPARFSNKQIILLFIAAIILSVLGAFLFLPFEESKTLNYSNHNYTYMLPYEIIEMKPNSIGFIPNNQSVIIIPEKDLNREKLVNELVGKLKIEYELNPRTAKQVLAMDEKSNEIGMAVWEGGDRNIQVYIYLPDNQVAMNNKERQLWETATVVRSALYQFVKENGYMPKDLKVLNQAYPDNYLTELPKEPYMLKNVVTTFPTRDGGWLFSLIELSSEKDLVSVVKDALKPNLPYDKDIPFMPLSIAIDKESNSLSVISEDKIIRNYKVALGKDDTTPEGILRISKKVMNPDKNVHKAENVYGTRAMELSNMNYAIHGTNTPATIGENVSQGCIRMNNSDMEELYAMIPLNTAVEISKNLSLKNSKEKERILYSPNKNLYNSQGDPMEEDLFTKYHWAN</sequence>
<feature type="active site" description="Nucleophile" evidence="9">
    <location>
        <position position="468"/>
    </location>
</feature>
<dbReference type="GO" id="GO:0071972">
    <property type="term" value="F:peptidoglycan L,D-transpeptidase activity"/>
    <property type="evidence" value="ECO:0007669"/>
    <property type="project" value="TreeGrafter"/>
</dbReference>
<evidence type="ECO:0000313" key="12">
    <source>
        <dbReference type="EMBL" id="SHI08332.1"/>
    </source>
</evidence>
<feature type="active site" description="Proton donor/acceptor" evidence="9">
    <location>
        <position position="452"/>
    </location>
</feature>
<evidence type="ECO:0000256" key="4">
    <source>
        <dbReference type="ARBA" id="ARBA00022679"/>
    </source>
</evidence>
<keyword evidence="3" id="KW-0328">Glycosyltransferase</keyword>
<keyword evidence="7 9" id="KW-0573">Peptidoglycan synthesis</keyword>
<dbReference type="SUPFAM" id="SSF141523">
    <property type="entry name" value="L,D-transpeptidase catalytic domain-like"/>
    <property type="match status" value="1"/>
</dbReference>
<protein>
    <submittedName>
        <fullName evidence="12">Lipoprotein-anchoring transpeptidase ErfK/SrfK</fullName>
    </submittedName>
</protein>
<keyword evidence="6 9" id="KW-0133">Cell shape</keyword>
<feature type="domain" description="L,D-TPase catalytic" evidence="11">
    <location>
        <begin position="379"/>
        <end position="492"/>
    </location>
</feature>
<evidence type="ECO:0000256" key="1">
    <source>
        <dbReference type="ARBA" id="ARBA00004752"/>
    </source>
</evidence>
<dbReference type="Gene3D" id="2.40.440.10">
    <property type="entry name" value="L,D-transpeptidase catalytic domain-like"/>
    <property type="match status" value="1"/>
</dbReference>
<evidence type="ECO:0000256" key="7">
    <source>
        <dbReference type="ARBA" id="ARBA00022984"/>
    </source>
</evidence>
<keyword evidence="5" id="KW-0378">Hydrolase</keyword>
<keyword evidence="10" id="KW-0812">Transmembrane</keyword>
<evidence type="ECO:0000259" key="11">
    <source>
        <dbReference type="PROSITE" id="PS52029"/>
    </source>
</evidence>
<dbReference type="UniPathway" id="UPA00219"/>
<comment type="pathway">
    <text evidence="1 9">Cell wall biogenesis; peptidoglycan biosynthesis.</text>
</comment>
<dbReference type="AlphaFoldDB" id="A0A1M5Y8N3"/>
<accession>A0A1M5Y8N3</accession>
<dbReference type="Pfam" id="PF03734">
    <property type="entry name" value="YkuD"/>
    <property type="match status" value="1"/>
</dbReference>
<dbReference type="GO" id="GO:0008360">
    <property type="term" value="P:regulation of cell shape"/>
    <property type="evidence" value="ECO:0007669"/>
    <property type="project" value="UniProtKB-UniRule"/>
</dbReference>
<evidence type="ECO:0000256" key="9">
    <source>
        <dbReference type="PROSITE-ProRule" id="PRU01373"/>
    </source>
</evidence>
<organism evidence="12 13">
    <name type="scientific">Desulfosporosinus lacus DSM 15449</name>
    <dbReference type="NCBI Taxonomy" id="1121420"/>
    <lineage>
        <taxon>Bacteria</taxon>
        <taxon>Bacillati</taxon>
        <taxon>Bacillota</taxon>
        <taxon>Clostridia</taxon>
        <taxon>Eubacteriales</taxon>
        <taxon>Desulfitobacteriaceae</taxon>
        <taxon>Desulfosporosinus</taxon>
    </lineage>
</organism>
<evidence type="ECO:0000313" key="13">
    <source>
        <dbReference type="Proteomes" id="UP000183954"/>
    </source>
</evidence>
<gene>
    <name evidence="12" type="ORF">SAMN02746098_02348</name>
</gene>
<dbReference type="EMBL" id="FQXJ01000007">
    <property type="protein sequence ID" value="SHI08332.1"/>
    <property type="molecule type" value="Genomic_DNA"/>
</dbReference>
<feature type="transmembrane region" description="Helical" evidence="10">
    <location>
        <begin position="146"/>
        <end position="167"/>
    </location>
</feature>
<keyword evidence="10" id="KW-0472">Membrane</keyword>
<dbReference type="InterPro" id="IPR005490">
    <property type="entry name" value="LD_TPept_cat_dom"/>
</dbReference>
<dbReference type="PANTHER" id="PTHR30582">
    <property type="entry name" value="L,D-TRANSPEPTIDASE"/>
    <property type="match status" value="1"/>
</dbReference>
<keyword evidence="12" id="KW-0449">Lipoprotein</keyword>
<dbReference type="GO" id="GO:0018104">
    <property type="term" value="P:peptidoglycan-protein cross-linking"/>
    <property type="evidence" value="ECO:0007669"/>
    <property type="project" value="TreeGrafter"/>
</dbReference>
<comment type="similarity">
    <text evidence="2">Belongs to the YkuD family.</text>
</comment>
<evidence type="ECO:0000256" key="8">
    <source>
        <dbReference type="ARBA" id="ARBA00023316"/>
    </source>
</evidence>
<dbReference type="PANTHER" id="PTHR30582:SF24">
    <property type="entry name" value="L,D-TRANSPEPTIDASE ERFK_SRFK-RELATED"/>
    <property type="match status" value="1"/>
</dbReference>
<dbReference type="GO" id="GO:0016757">
    <property type="term" value="F:glycosyltransferase activity"/>
    <property type="evidence" value="ECO:0007669"/>
    <property type="project" value="UniProtKB-KW"/>
</dbReference>
<dbReference type="CDD" id="cd16913">
    <property type="entry name" value="YkuD_like"/>
    <property type="match status" value="1"/>
</dbReference>
<keyword evidence="13" id="KW-1185">Reference proteome</keyword>
<evidence type="ECO:0000256" key="10">
    <source>
        <dbReference type="SAM" id="Phobius"/>
    </source>
</evidence>
<dbReference type="GO" id="GO:0071555">
    <property type="term" value="P:cell wall organization"/>
    <property type="evidence" value="ECO:0007669"/>
    <property type="project" value="UniProtKB-UniRule"/>
</dbReference>
<evidence type="ECO:0000256" key="3">
    <source>
        <dbReference type="ARBA" id="ARBA00022676"/>
    </source>
</evidence>
<dbReference type="InterPro" id="IPR050979">
    <property type="entry name" value="LD-transpeptidase"/>
</dbReference>
<dbReference type="GO" id="GO:0005576">
    <property type="term" value="C:extracellular region"/>
    <property type="evidence" value="ECO:0007669"/>
    <property type="project" value="TreeGrafter"/>
</dbReference>
<dbReference type="STRING" id="1121420.SAMN02746098_02348"/>
<dbReference type="PROSITE" id="PS52029">
    <property type="entry name" value="LD_TPASE"/>
    <property type="match status" value="1"/>
</dbReference>
<name>A0A1M5Y8N3_9FIRM</name>
<keyword evidence="8 9" id="KW-0961">Cell wall biogenesis/degradation</keyword>
<reference evidence="13" key="1">
    <citation type="submission" date="2016-11" db="EMBL/GenBank/DDBJ databases">
        <authorList>
            <person name="Varghese N."/>
            <person name="Submissions S."/>
        </authorList>
    </citation>
    <scope>NUCLEOTIDE SEQUENCE [LARGE SCALE GENOMIC DNA]</scope>
    <source>
        <strain evidence="13">DSM 15449</strain>
    </source>
</reference>
<dbReference type="Proteomes" id="UP000183954">
    <property type="component" value="Unassembled WGS sequence"/>
</dbReference>
<keyword evidence="4" id="KW-0808">Transferase</keyword>
<dbReference type="InterPro" id="IPR038063">
    <property type="entry name" value="Transpep_catalytic_dom"/>
</dbReference>
<evidence type="ECO:0000256" key="6">
    <source>
        <dbReference type="ARBA" id="ARBA00022960"/>
    </source>
</evidence>